<dbReference type="AlphaFoldDB" id="A0A9Q0C323"/>
<keyword evidence="4" id="KW-0539">Nucleus</keyword>
<keyword evidence="2" id="KW-0217">Developmental protein</keyword>
<evidence type="ECO:0000256" key="2">
    <source>
        <dbReference type="ARBA" id="ARBA00022473"/>
    </source>
</evidence>
<dbReference type="PROSITE" id="PS51059">
    <property type="entry name" value="PARP_CATALYTIC"/>
    <property type="match status" value="1"/>
</dbReference>
<dbReference type="SUPFAM" id="SSF56399">
    <property type="entry name" value="ADP-ribosylation"/>
    <property type="match status" value="1"/>
</dbReference>
<evidence type="ECO:0000259" key="7">
    <source>
        <dbReference type="PROSITE" id="PS51059"/>
    </source>
</evidence>
<evidence type="ECO:0008006" key="11">
    <source>
        <dbReference type="Google" id="ProtNLM"/>
    </source>
</evidence>
<protein>
    <recommendedName>
        <fullName evidence="11">Poly [ADP-ribose] polymerase</fullName>
    </recommendedName>
</protein>
<dbReference type="Pfam" id="PF23467">
    <property type="entry name" value="WWE_5"/>
    <property type="match status" value="1"/>
</dbReference>
<feature type="domain" description="PARP catalytic" evidence="7">
    <location>
        <begin position="190"/>
        <end position="415"/>
    </location>
</feature>
<dbReference type="SUPFAM" id="SSF117839">
    <property type="entry name" value="WWE domain"/>
    <property type="match status" value="1"/>
</dbReference>
<dbReference type="PROSITE" id="PS50918">
    <property type="entry name" value="WWE"/>
    <property type="match status" value="1"/>
</dbReference>
<dbReference type="InterPro" id="IPR004170">
    <property type="entry name" value="WWE_dom"/>
</dbReference>
<name>A0A9Q0C323_9POAL</name>
<evidence type="ECO:0000256" key="5">
    <source>
        <dbReference type="SAM" id="MobiDB-lite"/>
    </source>
</evidence>
<accession>A0A9Q0C323</accession>
<evidence type="ECO:0000259" key="6">
    <source>
        <dbReference type="PROSITE" id="PS50918"/>
    </source>
</evidence>
<dbReference type="OrthoDB" id="6133115at2759"/>
<comment type="subcellular location">
    <subcellularLocation>
        <location evidence="1">Nucleus</location>
    </subcellularLocation>
</comment>
<sequence length="502" mass="56184">MNPTDFALLPENPDLQPNNGFLHKRRDVLAAISSSINLLQEFKNFKSSSDPSRFLYFENGSWFDFAREVFDELHDGFLHGKSTLEVSIGGNSCVLDFLRMVKVDVQTGAANSIAWIDANGKCFFPHVALDNSAGQKSDIVEVSDEEISDPLSNSNSKKRKRDRDDDSFEECTDESPDVSSGTTCSHIQKNCNYNTLQGPRWKNVHKVEKEDRFYKVVEKLFLTGIARSSVVPSPVEVTAVHKCMKGGPAGSLRMKAFQLLVQEMKSLRAENCVKFGWYGANLNDLNSVLEFGFGTTNSSLLGSKSHGVGVHLTSPHFPCDSAMMAEEDENGERHVLLCRVIMGRAEQVEEGSSQAQPSTGEYDSGVDNLNNPKWYIVWGAHMNTHILPEYLVSFKINKPNKTSPKVKVEGVKKPTIAASRKVKVEGVKKPTVATTSNNLQYHFPKMISEMKQSLNPSRIHALQYSYNRWQEGKMSKDAFIRFLRTVAGDKLLVTIIRKIRGY</sequence>
<dbReference type="Proteomes" id="UP001151287">
    <property type="component" value="Unassembled WGS sequence"/>
</dbReference>
<feature type="region of interest" description="Disordered" evidence="5">
    <location>
        <begin position="140"/>
        <end position="181"/>
    </location>
</feature>
<evidence type="ECO:0000259" key="8">
    <source>
        <dbReference type="PROSITE" id="PS51879"/>
    </source>
</evidence>
<keyword evidence="10" id="KW-1185">Reference proteome</keyword>
<dbReference type="PROSITE" id="PS51879">
    <property type="entry name" value="RST"/>
    <property type="match status" value="1"/>
</dbReference>
<dbReference type="InterPro" id="IPR012317">
    <property type="entry name" value="Poly(ADP-ribose)pol_cat_dom"/>
</dbReference>
<gene>
    <name evidence="9" type="ORF">LUZ63_017753</name>
</gene>
<dbReference type="InterPro" id="IPR037197">
    <property type="entry name" value="WWE_dom_sf"/>
</dbReference>
<dbReference type="PANTHER" id="PTHR32263:SF19">
    <property type="entry name" value="OS03G0230300 PROTEIN"/>
    <property type="match status" value="1"/>
</dbReference>
<feature type="domain" description="WWE" evidence="6">
    <location>
        <begin position="40"/>
        <end position="115"/>
    </location>
</feature>
<comment type="caution">
    <text evidence="9">The sequence shown here is derived from an EMBL/GenBank/DDBJ whole genome shotgun (WGS) entry which is preliminary data.</text>
</comment>
<dbReference type="InterPro" id="IPR022003">
    <property type="entry name" value="RST"/>
</dbReference>
<dbReference type="GO" id="GO:0003950">
    <property type="term" value="F:NAD+ poly-ADP-ribosyltransferase activity"/>
    <property type="evidence" value="ECO:0007669"/>
    <property type="project" value="InterPro"/>
</dbReference>
<dbReference type="Pfam" id="PF12174">
    <property type="entry name" value="RST"/>
    <property type="match status" value="1"/>
</dbReference>
<reference evidence="9" key="1">
    <citation type="journal article" date="2022" name="Cell">
        <title>Repeat-based holocentromeres influence genome architecture and karyotype evolution.</title>
        <authorList>
            <person name="Hofstatter P.G."/>
            <person name="Thangavel G."/>
            <person name="Lux T."/>
            <person name="Neumann P."/>
            <person name="Vondrak T."/>
            <person name="Novak P."/>
            <person name="Zhang M."/>
            <person name="Costa L."/>
            <person name="Castellani M."/>
            <person name="Scott A."/>
            <person name="Toegelov H."/>
            <person name="Fuchs J."/>
            <person name="Mata-Sucre Y."/>
            <person name="Dias Y."/>
            <person name="Vanzela A.L.L."/>
            <person name="Huettel B."/>
            <person name="Almeida C.C.S."/>
            <person name="Simkova H."/>
            <person name="Souza G."/>
            <person name="Pedrosa-Harand A."/>
            <person name="Macas J."/>
            <person name="Mayer K.F.X."/>
            <person name="Houben A."/>
            <person name="Marques A."/>
        </authorList>
    </citation>
    <scope>NUCLEOTIDE SEQUENCE</scope>
    <source>
        <strain evidence="9">RhyBre1mFocal</strain>
    </source>
</reference>
<proteinExistence type="predicted"/>
<dbReference type="EMBL" id="JAMQYH010000005">
    <property type="protein sequence ID" value="KAJ1686363.1"/>
    <property type="molecule type" value="Genomic_DNA"/>
</dbReference>
<keyword evidence="3" id="KW-0346">Stress response</keyword>
<dbReference type="InterPro" id="IPR044964">
    <property type="entry name" value="RCD1/SRO1-5"/>
</dbReference>
<evidence type="ECO:0000256" key="3">
    <source>
        <dbReference type="ARBA" id="ARBA00023016"/>
    </source>
</evidence>
<feature type="compositionally biased region" description="Acidic residues" evidence="5">
    <location>
        <begin position="165"/>
        <end position="176"/>
    </location>
</feature>
<evidence type="ECO:0000313" key="9">
    <source>
        <dbReference type="EMBL" id="KAJ1686363.1"/>
    </source>
</evidence>
<dbReference type="InterPro" id="IPR057823">
    <property type="entry name" value="WWE_RCD1"/>
</dbReference>
<evidence type="ECO:0000313" key="10">
    <source>
        <dbReference type="Proteomes" id="UP001151287"/>
    </source>
</evidence>
<evidence type="ECO:0000256" key="1">
    <source>
        <dbReference type="ARBA" id="ARBA00004123"/>
    </source>
</evidence>
<evidence type="ECO:0000256" key="4">
    <source>
        <dbReference type="ARBA" id="ARBA00023242"/>
    </source>
</evidence>
<feature type="domain" description="RST" evidence="8">
    <location>
        <begin position="434"/>
        <end position="502"/>
    </location>
</feature>
<organism evidence="9 10">
    <name type="scientific">Rhynchospora breviuscula</name>
    <dbReference type="NCBI Taxonomy" id="2022672"/>
    <lineage>
        <taxon>Eukaryota</taxon>
        <taxon>Viridiplantae</taxon>
        <taxon>Streptophyta</taxon>
        <taxon>Embryophyta</taxon>
        <taxon>Tracheophyta</taxon>
        <taxon>Spermatophyta</taxon>
        <taxon>Magnoliopsida</taxon>
        <taxon>Liliopsida</taxon>
        <taxon>Poales</taxon>
        <taxon>Cyperaceae</taxon>
        <taxon>Cyperoideae</taxon>
        <taxon>Rhynchosporeae</taxon>
        <taxon>Rhynchospora</taxon>
    </lineage>
</organism>
<dbReference type="Gene3D" id="3.90.228.10">
    <property type="match status" value="1"/>
</dbReference>
<dbReference type="GO" id="GO:0005634">
    <property type="term" value="C:nucleus"/>
    <property type="evidence" value="ECO:0007669"/>
    <property type="project" value="UniProtKB-SubCell"/>
</dbReference>
<dbReference type="PANTHER" id="PTHR32263">
    <property type="entry name" value="INACTIVE POLY [ADP-RIBOSE] POLYMERASE SRO4-RELATED"/>
    <property type="match status" value="1"/>
</dbReference>